<name>A0A8J3ACG8_9ACTN</name>
<evidence type="ECO:0000313" key="2">
    <source>
        <dbReference type="Proteomes" id="UP000650511"/>
    </source>
</evidence>
<dbReference type="EMBL" id="BMHA01000002">
    <property type="protein sequence ID" value="GGI03649.1"/>
    <property type="molecule type" value="Genomic_DNA"/>
</dbReference>
<organism evidence="1 2">
    <name type="scientific">Egicoccus halophilus</name>
    <dbReference type="NCBI Taxonomy" id="1670830"/>
    <lineage>
        <taxon>Bacteria</taxon>
        <taxon>Bacillati</taxon>
        <taxon>Actinomycetota</taxon>
        <taxon>Nitriliruptoria</taxon>
        <taxon>Egicoccales</taxon>
        <taxon>Egicoccaceae</taxon>
        <taxon>Egicoccus</taxon>
    </lineage>
</organism>
<dbReference type="OrthoDB" id="9794476at2"/>
<keyword evidence="2" id="KW-1185">Reference proteome</keyword>
<dbReference type="GO" id="GO:0043565">
    <property type="term" value="F:sequence-specific DNA binding"/>
    <property type="evidence" value="ECO:0007669"/>
    <property type="project" value="InterPro"/>
</dbReference>
<dbReference type="Proteomes" id="UP000650511">
    <property type="component" value="Unassembled WGS sequence"/>
</dbReference>
<proteinExistence type="predicted"/>
<dbReference type="AlphaFoldDB" id="A0A8J3ACG8"/>
<dbReference type="Gene3D" id="1.20.58.2140">
    <property type="match status" value="1"/>
</dbReference>
<gene>
    <name evidence="1" type="ORF">GCM10011354_05090</name>
</gene>
<dbReference type="InterPro" id="IPR036081">
    <property type="entry name" value="Translin_sf"/>
</dbReference>
<comment type="caution">
    <text evidence="1">The sequence shown here is derived from an EMBL/GenBank/DDBJ whole genome shotgun (WGS) entry which is preliminary data.</text>
</comment>
<sequence>MSDAPAALAALTEPVRGRLVARHEAREVGLDAGRDAIRAAANAIRATHRAEHERAATLIDEARSALAEAYTACGSFPDVLHAGFVQDAAKEVAEAVLTRAAVRGEPLPSPDQVGVDDVSWLHGLAETVGELRRASLDHVRGGRVDEAEAALGLMQEILAALVTIDVPDGLSRGLRRATDAARAITERTRGDLTTAAGQRELRRALDAHREALQRMLDRPE</sequence>
<evidence type="ECO:0000313" key="1">
    <source>
        <dbReference type="EMBL" id="GGI03649.1"/>
    </source>
</evidence>
<dbReference type="SUPFAM" id="SSF74784">
    <property type="entry name" value="Translin"/>
    <property type="match status" value="1"/>
</dbReference>
<dbReference type="CDD" id="cd14820">
    <property type="entry name" value="TRAX"/>
    <property type="match status" value="1"/>
</dbReference>
<protein>
    <submittedName>
        <fullName evidence="1">Haloacid dehalogenase</fullName>
    </submittedName>
</protein>
<accession>A0A8J3ACG8</accession>
<dbReference type="RefSeq" id="WP_130650976.1">
    <property type="nucleotide sequence ID" value="NZ_BMHA01000002.1"/>
</dbReference>
<reference evidence="1" key="1">
    <citation type="journal article" date="2014" name="Int. J. Syst. Evol. Microbiol.">
        <title>Complete genome sequence of Corynebacterium casei LMG S-19264T (=DSM 44701T), isolated from a smear-ripened cheese.</title>
        <authorList>
            <consortium name="US DOE Joint Genome Institute (JGI-PGF)"/>
            <person name="Walter F."/>
            <person name="Albersmeier A."/>
            <person name="Kalinowski J."/>
            <person name="Ruckert C."/>
        </authorList>
    </citation>
    <scope>NUCLEOTIDE SEQUENCE</scope>
    <source>
        <strain evidence="1">CGMCC 1.14988</strain>
    </source>
</reference>
<reference evidence="1" key="2">
    <citation type="submission" date="2020-09" db="EMBL/GenBank/DDBJ databases">
        <authorList>
            <person name="Sun Q."/>
            <person name="Zhou Y."/>
        </authorList>
    </citation>
    <scope>NUCLEOTIDE SEQUENCE</scope>
    <source>
        <strain evidence="1">CGMCC 1.14988</strain>
    </source>
</reference>